<feature type="compositionally biased region" description="Basic and acidic residues" evidence="1">
    <location>
        <begin position="31"/>
        <end position="42"/>
    </location>
</feature>
<feature type="compositionally biased region" description="Acidic residues" evidence="1">
    <location>
        <begin position="1108"/>
        <end position="1118"/>
    </location>
</feature>
<feature type="compositionally biased region" description="Polar residues" evidence="1">
    <location>
        <begin position="950"/>
        <end position="962"/>
    </location>
</feature>
<organism evidence="2 3">
    <name type="scientific">Tetracentron sinense</name>
    <name type="common">Spur-leaf</name>
    <dbReference type="NCBI Taxonomy" id="13715"/>
    <lineage>
        <taxon>Eukaryota</taxon>
        <taxon>Viridiplantae</taxon>
        <taxon>Streptophyta</taxon>
        <taxon>Embryophyta</taxon>
        <taxon>Tracheophyta</taxon>
        <taxon>Spermatophyta</taxon>
        <taxon>Magnoliopsida</taxon>
        <taxon>Trochodendrales</taxon>
        <taxon>Trochodendraceae</taxon>
        <taxon>Tetracentron</taxon>
    </lineage>
</organism>
<feature type="compositionally biased region" description="Low complexity" evidence="1">
    <location>
        <begin position="99"/>
        <end position="118"/>
    </location>
</feature>
<dbReference type="Proteomes" id="UP000655225">
    <property type="component" value="Unassembled WGS sequence"/>
</dbReference>
<evidence type="ECO:0000256" key="1">
    <source>
        <dbReference type="SAM" id="MobiDB-lite"/>
    </source>
</evidence>
<dbReference type="PANTHER" id="PTHR10378">
    <property type="entry name" value="LIM DOMAIN-BINDING PROTEIN"/>
    <property type="match status" value="1"/>
</dbReference>
<dbReference type="EMBL" id="JABCRI010000001">
    <property type="protein sequence ID" value="KAF8412321.1"/>
    <property type="molecule type" value="Genomic_DNA"/>
</dbReference>
<feature type="region of interest" description="Disordered" evidence="1">
    <location>
        <begin position="1070"/>
        <end position="1118"/>
    </location>
</feature>
<reference evidence="2 3" key="1">
    <citation type="submission" date="2020-04" db="EMBL/GenBank/DDBJ databases">
        <title>Plant Genome Project.</title>
        <authorList>
            <person name="Zhang R.-G."/>
        </authorList>
    </citation>
    <scope>NUCLEOTIDE SEQUENCE [LARGE SCALE GENOMIC DNA]</scope>
    <source>
        <strain evidence="2">YNK0</strain>
        <tissue evidence="2">Leaf</tissue>
    </source>
</reference>
<dbReference type="AlphaFoldDB" id="A0A835DQN2"/>
<gene>
    <name evidence="2" type="ORF">HHK36_000282</name>
</gene>
<feature type="region of interest" description="Disordered" evidence="1">
    <location>
        <begin position="1"/>
        <end position="64"/>
    </location>
</feature>
<feature type="region of interest" description="Disordered" evidence="1">
    <location>
        <begin position="917"/>
        <end position="962"/>
    </location>
</feature>
<feature type="compositionally biased region" description="Low complexity" evidence="1">
    <location>
        <begin position="409"/>
        <end position="426"/>
    </location>
</feature>
<dbReference type="Pfam" id="PF01803">
    <property type="entry name" value="LIM_bind"/>
    <property type="match status" value="1"/>
</dbReference>
<feature type="compositionally biased region" description="Polar residues" evidence="1">
    <location>
        <begin position="917"/>
        <end position="943"/>
    </location>
</feature>
<dbReference type="InterPro" id="IPR029005">
    <property type="entry name" value="LIM-bd/SEUSS"/>
</dbReference>
<feature type="compositionally biased region" description="Polar residues" evidence="1">
    <location>
        <begin position="1070"/>
        <end position="1093"/>
    </location>
</feature>
<dbReference type="OrthoDB" id="774557at2759"/>
<accession>A0A835DQN2</accession>
<proteinExistence type="predicted"/>
<feature type="region of interest" description="Disordered" evidence="1">
    <location>
        <begin position="409"/>
        <end position="433"/>
    </location>
</feature>
<keyword evidence="3" id="KW-1185">Reference proteome</keyword>
<evidence type="ECO:0000313" key="2">
    <source>
        <dbReference type="EMBL" id="KAF8412321.1"/>
    </source>
</evidence>
<feature type="region of interest" description="Disordered" evidence="1">
    <location>
        <begin position="512"/>
        <end position="532"/>
    </location>
</feature>
<comment type="caution">
    <text evidence="2">The sequence shown here is derived from an EMBL/GenBank/DDBJ whole genome shotgun (WGS) entry which is preliminary data.</text>
</comment>
<feature type="compositionally biased region" description="Low complexity" evidence="1">
    <location>
        <begin position="517"/>
        <end position="532"/>
    </location>
</feature>
<sequence>MLLDLNRSVTRRTGELVGDNGGKPSVDLAGEDGRLGERKDDDGPLSSELKGAGAGSNSPEMRVLLPPTPTVKANSLPVKVMLPGVVGLPSQPLALVMSCPTTSSPPSSNLSPSPASSPAMDGATLSPAQPAIDPPIDLICLPSQEPQESTSHANDEAEPTVVPSNTTHPMMTRSRDGTRRLKAWHATRHPVSSALLSQHSSILFVPQQANLVAHWLAQKALAESLTLFSSLDGDTWDSENGFDRQSKPYLFAASVERFHRVVGSFAIGKIRPGSSHQSVMPPAAKSRVAGGPAQSSSSGIFFQGDEQSQAAMSPNLNPSFGNSSTCIPGMECSSIGPASRDMNRTTNSGPSVAASSLVTDANSSLSGGPHLQRSVSINMESYLRPPASPMSFSSNNISIPVSSVIDGTSVIQQSSHQGQSSQQGASNATHYPASQIGPYSVVQESDTLSRMQKKPRLDIRQEDILQQQLIQQLLQRQDSMQLQGHNPQLQALIQHQRLRHQQQQQILQSMPQMPRTHLQQQQQQQHQQHLQQQQLRHHLQQQGMQQVSAMKNQYGSGVCARRLMQYLYHQRHRPPDNSIGYWRKFVTEYYAPRAKKRWCLSLYDNNVGHHSLGALPQAVMDAWQCDICGSKSGRGFEETFEVLPRLSKLNFDTGVIDELLFVELPHEYRFPSGIMVLEYGKAVQESVYEQIRVVREGQLRITFTHDLKISSWEFCACRHEEFLPRRLVTQQVNQLVQVAQKYQSTVNESGSDGVSPQELQTFCNMFLTAGRELVKNLELQSLNDLGFSKRYVRSLQISEVASSMTDLIDFSCEHNIEPIESLKKYPRQATTAKIQMQKMLEMEQLVSAQGLPTDRNALNKLMASNPDLRNHMNNNHHMVSSGIVNGSAQSTVALTNYRNFLRQNSINSNANKLQQEASCSFQNSNQNRSSPFQEHGSLTQGSMKNFPVNGFSSQQKQQQHSLNANSLLQSHPQSSHGSQNSQQHMIQQLMQEMMGNSGEEGVKQHSLGSQNANGSVGEDFFSGINGIAGGGLPVRAGGTGVLGNGLGFGSSTSAGAAAIVPDTIVGITPNKTSNFKPSSRNSSAIGGKNSFNQRAPDEITENGVLNTDPEDMDYGWKT</sequence>
<feature type="region of interest" description="Disordered" evidence="1">
    <location>
        <begin position="272"/>
        <end position="300"/>
    </location>
</feature>
<protein>
    <recommendedName>
        <fullName evidence="4">Transcriptional regulator SLK2</fullName>
    </recommendedName>
</protein>
<evidence type="ECO:0008006" key="4">
    <source>
        <dbReference type="Google" id="ProtNLM"/>
    </source>
</evidence>
<evidence type="ECO:0000313" key="3">
    <source>
        <dbReference type="Proteomes" id="UP000655225"/>
    </source>
</evidence>
<dbReference type="OMA" id="SGVQQQC"/>
<name>A0A835DQN2_TETSI</name>
<feature type="region of interest" description="Disordered" evidence="1">
    <location>
        <begin position="99"/>
        <end position="173"/>
    </location>
</feature>